<keyword evidence="4 8" id="KW-0812">Transmembrane</keyword>
<feature type="signal peptide" evidence="10">
    <location>
        <begin position="1"/>
        <end position="23"/>
    </location>
</feature>
<keyword evidence="5 9" id="KW-0798">TonB box</keyword>
<evidence type="ECO:0000256" key="2">
    <source>
        <dbReference type="ARBA" id="ARBA00022448"/>
    </source>
</evidence>
<evidence type="ECO:0008006" key="15">
    <source>
        <dbReference type="Google" id="ProtNLM"/>
    </source>
</evidence>
<dbReference type="PATRIC" id="fig|1121022.4.peg.4042"/>
<evidence type="ECO:0000256" key="7">
    <source>
        <dbReference type="ARBA" id="ARBA00023237"/>
    </source>
</evidence>
<accession>V4PG05</accession>
<reference evidence="13 14" key="1">
    <citation type="journal article" date="2014" name="Nature">
        <title>Sequential evolution of bacterial morphology by co-option of a developmental regulator.</title>
        <authorList>
            <person name="Jiang C."/>
            <person name="Brown P.J."/>
            <person name="Ducret A."/>
            <person name="Brun Y.V."/>
        </authorList>
    </citation>
    <scope>NUCLEOTIDE SEQUENCE [LARGE SCALE GENOMIC DNA]</scope>
    <source>
        <strain evidence="13 14">DSM 16100</strain>
    </source>
</reference>
<comment type="subcellular location">
    <subcellularLocation>
        <location evidence="1 8">Cell outer membrane</location>
        <topology evidence="1 8">Multi-pass membrane protein</topology>
    </subcellularLocation>
</comment>
<dbReference type="Gene3D" id="2.40.170.20">
    <property type="entry name" value="TonB-dependent receptor, beta-barrel domain"/>
    <property type="match status" value="1"/>
</dbReference>
<dbReference type="SUPFAM" id="SSF56935">
    <property type="entry name" value="Porins"/>
    <property type="match status" value="1"/>
</dbReference>
<keyword evidence="14" id="KW-1185">Reference proteome</keyword>
<keyword evidence="3 8" id="KW-1134">Transmembrane beta strand</keyword>
<protein>
    <recommendedName>
        <fullName evidence="15">TonB-denpendent receptor</fullName>
    </recommendedName>
</protein>
<gene>
    <name evidence="13" type="ORF">ABENE_19725</name>
</gene>
<dbReference type="NCBIfam" id="TIGR01782">
    <property type="entry name" value="TonB-Xanth-Caul"/>
    <property type="match status" value="1"/>
</dbReference>
<dbReference type="InterPro" id="IPR039426">
    <property type="entry name" value="TonB-dep_rcpt-like"/>
</dbReference>
<dbReference type="InterPro" id="IPR010104">
    <property type="entry name" value="TonB_rcpt_bac"/>
</dbReference>
<evidence type="ECO:0000313" key="13">
    <source>
        <dbReference type="EMBL" id="ESQ84255.1"/>
    </source>
</evidence>
<keyword evidence="10" id="KW-0732">Signal</keyword>
<dbReference type="eggNOG" id="COG4771">
    <property type="taxonomic scope" value="Bacteria"/>
</dbReference>
<sequence>MKNMLMMGAAAGALVFLAAPSFAQTAPQAAPDTTSGQATSEETATEVVVTGFRKSLSDARRIKRDATIQKDVIVAEDMAKFPELNLAESMQRLPGVQITREAGEGRRISLRGLGPDFARVQLNGMEVLGNVDSAQDSRGQRSRDRSFDFNIFASELFSKVEVEKTFQASQNEGGMGGTVGLFTGKPFDYGVGSKGAVSLKLGTNEYTKDAQPRIAALYSHNWDNKFGVAFSVAYSKRETTEQGHNTYNYSQLAKTVIDPDPTKTVDEAGDLVRAGLDISNLSAEKQARFLAGDLYFADGNRLSSWNAKQERLGLTGAVQWRPTENVLLTLDVLHGEFTTHREELHLATRPIEGLGSTTLDTAAGSPYPAQYRTATVLNDFTVDKTGYVTMTDASNVTFGSENRRSLNENRFDQIALTGKWDVSDRLFIDGHIGYEKSTYETPYDDKLYMRAKGNLVANYGADGQSASFNYSGWDTTNPDNYVMDNFYYRGFHNASELKEGVLNARYNLSDIWTLRAGVAYHRFAQDGIDLFYDGNVNGTTAKTRGTSVAGITSVYTNEFGSWLIGDYDKAFKKYNEYHRFETNKDGSGGALQDIENVYDTSEETVSWYAQADWDSELMGKRFRGNLGLRGYSTDTHSTGWIQGDNYAYLGTTDVKGSYSGVLPSMNTVLELTPDVLVRFAATQNLNRPGIGSMAAKGSAFSDKEIGTGTGDCQIAVDGKNNCDISAERGNPNLKPYKDNTFDLAVEYYFGKVGLLSIGVYQKDITNFITSDTYSVEDGNELTFAQAEIPVATIRGATANTIINEFKMPVNADGSIKLTGVEVVAQSQLSFLPAPFDNFGVTANYSHVDAPTITGISKNSYNATLYYETKTWGGRVSLSHRDKWFSGNSASVMSAGTRGFEASTYVDAAAFYNVNDKLQITLNGINLTNQKDTQFWGQNEYLYNQNQSGATYMVGLSYKF</sequence>
<comment type="similarity">
    <text evidence="8 9">Belongs to the TonB-dependent receptor family.</text>
</comment>
<feature type="domain" description="TonB-dependent receptor-like beta-barrel" evidence="11">
    <location>
        <begin position="453"/>
        <end position="926"/>
    </location>
</feature>
<dbReference type="AlphaFoldDB" id="V4PG05"/>
<dbReference type="GO" id="GO:0009279">
    <property type="term" value="C:cell outer membrane"/>
    <property type="evidence" value="ECO:0007669"/>
    <property type="project" value="UniProtKB-SubCell"/>
</dbReference>
<evidence type="ECO:0000259" key="12">
    <source>
        <dbReference type="Pfam" id="PF07715"/>
    </source>
</evidence>
<dbReference type="Pfam" id="PF00593">
    <property type="entry name" value="TonB_dep_Rec_b-barrel"/>
    <property type="match status" value="1"/>
</dbReference>
<dbReference type="STRING" id="1121022.GCA_000376105_03993"/>
<dbReference type="OrthoDB" id="5476657at2"/>
<feature type="chain" id="PRO_5004727092" description="TonB-denpendent receptor" evidence="10">
    <location>
        <begin position="24"/>
        <end position="959"/>
    </location>
</feature>
<dbReference type="PROSITE" id="PS52016">
    <property type="entry name" value="TONB_DEPENDENT_REC_3"/>
    <property type="match status" value="1"/>
</dbReference>
<dbReference type="Gene3D" id="2.170.130.10">
    <property type="entry name" value="TonB-dependent receptor, plug domain"/>
    <property type="match status" value="1"/>
</dbReference>
<evidence type="ECO:0000256" key="9">
    <source>
        <dbReference type="RuleBase" id="RU003357"/>
    </source>
</evidence>
<dbReference type="InterPro" id="IPR000531">
    <property type="entry name" value="Beta-barrel_TonB"/>
</dbReference>
<evidence type="ECO:0000256" key="4">
    <source>
        <dbReference type="ARBA" id="ARBA00022692"/>
    </source>
</evidence>
<keyword evidence="6 8" id="KW-0472">Membrane</keyword>
<evidence type="ECO:0000313" key="14">
    <source>
        <dbReference type="Proteomes" id="UP000017837"/>
    </source>
</evidence>
<dbReference type="PANTHER" id="PTHR40980">
    <property type="entry name" value="PLUG DOMAIN-CONTAINING PROTEIN"/>
    <property type="match status" value="1"/>
</dbReference>
<evidence type="ECO:0000256" key="5">
    <source>
        <dbReference type="ARBA" id="ARBA00023077"/>
    </source>
</evidence>
<dbReference type="InterPro" id="IPR036942">
    <property type="entry name" value="Beta-barrel_TonB_sf"/>
</dbReference>
<evidence type="ECO:0000256" key="8">
    <source>
        <dbReference type="PROSITE-ProRule" id="PRU01360"/>
    </source>
</evidence>
<dbReference type="eggNOG" id="COG1629">
    <property type="taxonomic scope" value="Bacteria"/>
</dbReference>
<organism evidence="13 14">
    <name type="scientific">Asticcacaulis benevestitus DSM 16100 = ATCC BAA-896</name>
    <dbReference type="NCBI Taxonomy" id="1121022"/>
    <lineage>
        <taxon>Bacteria</taxon>
        <taxon>Pseudomonadati</taxon>
        <taxon>Pseudomonadota</taxon>
        <taxon>Alphaproteobacteria</taxon>
        <taxon>Caulobacterales</taxon>
        <taxon>Caulobacteraceae</taxon>
        <taxon>Asticcacaulis</taxon>
    </lineage>
</organism>
<evidence type="ECO:0000259" key="11">
    <source>
        <dbReference type="Pfam" id="PF00593"/>
    </source>
</evidence>
<dbReference type="Pfam" id="PF07715">
    <property type="entry name" value="Plug"/>
    <property type="match status" value="1"/>
</dbReference>
<keyword evidence="7 8" id="KW-0998">Cell outer membrane</keyword>
<evidence type="ECO:0000256" key="1">
    <source>
        <dbReference type="ARBA" id="ARBA00004571"/>
    </source>
</evidence>
<keyword evidence="2 8" id="KW-0813">Transport</keyword>
<dbReference type="Proteomes" id="UP000017837">
    <property type="component" value="Unassembled WGS sequence"/>
</dbReference>
<dbReference type="EMBL" id="AWGB01000064">
    <property type="protein sequence ID" value="ESQ84255.1"/>
    <property type="molecule type" value="Genomic_DNA"/>
</dbReference>
<dbReference type="InterPro" id="IPR012910">
    <property type="entry name" value="Plug_dom"/>
</dbReference>
<feature type="domain" description="TonB-dependent receptor plug" evidence="12">
    <location>
        <begin position="63"/>
        <end position="178"/>
    </location>
</feature>
<comment type="caution">
    <text evidence="13">The sequence shown here is derived from an EMBL/GenBank/DDBJ whole genome shotgun (WGS) entry which is preliminary data.</text>
</comment>
<name>V4PG05_9CAUL</name>
<dbReference type="RefSeq" id="WP_023447429.1">
    <property type="nucleotide sequence ID" value="NZ_AQWM01000039.1"/>
</dbReference>
<dbReference type="CDD" id="cd01347">
    <property type="entry name" value="ligand_gated_channel"/>
    <property type="match status" value="1"/>
</dbReference>
<proteinExistence type="inferred from homology"/>
<evidence type="ECO:0000256" key="6">
    <source>
        <dbReference type="ARBA" id="ARBA00023136"/>
    </source>
</evidence>
<evidence type="ECO:0000256" key="10">
    <source>
        <dbReference type="SAM" id="SignalP"/>
    </source>
</evidence>
<evidence type="ECO:0000256" key="3">
    <source>
        <dbReference type="ARBA" id="ARBA00022452"/>
    </source>
</evidence>
<dbReference type="PANTHER" id="PTHR40980:SF3">
    <property type="entry name" value="TONB-DEPENDENT RECEPTOR-LIKE BETA-BARREL DOMAIN-CONTAINING PROTEIN"/>
    <property type="match status" value="1"/>
</dbReference>
<dbReference type="InterPro" id="IPR037066">
    <property type="entry name" value="Plug_dom_sf"/>
</dbReference>